<keyword evidence="3" id="KW-0804">Transcription</keyword>
<reference evidence="6 7" key="1">
    <citation type="submission" date="2023-07" db="EMBL/GenBank/DDBJ databases">
        <title>Genomic Encyclopedia of Type Strains, Phase IV (KMG-IV): sequencing the most valuable type-strain genomes for metagenomic binning, comparative biology and taxonomic classification.</title>
        <authorList>
            <person name="Goeker M."/>
        </authorList>
    </citation>
    <scope>NUCLEOTIDE SEQUENCE [LARGE SCALE GENOMIC DNA]</scope>
    <source>
        <strain evidence="6 7">DSM 45903</strain>
    </source>
</reference>
<comment type="caution">
    <text evidence="6">The sequence shown here is derived from an EMBL/GenBank/DDBJ whole genome shotgun (WGS) entry which is preliminary data.</text>
</comment>
<dbReference type="SUPFAM" id="SSF48008">
    <property type="entry name" value="GntR ligand-binding domain-like"/>
    <property type="match status" value="1"/>
</dbReference>
<dbReference type="Gene3D" id="1.10.10.10">
    <property type="entry name" value="Winged helix-like DNA-binding domain superfamily/Winged helix DNA-binding domain"/>
    <property type="match status" value="1"/>
</dbReference>
<dbReference type="InterPro" id="IPR008920">
    <property type="entry name" value="TF_FadR/GntR_C"/>
</dbReference>
<keyword evidence="2" id="KW-0238">DNA-binding</keyword>
<dbReference type="InterPro" id="IPR036388">
    <property type="entry name" value="WH-like_DNA-bd_sf"/>
</dbReference>
<dbReference type="EMBL" id="JAVDQG010000004">
    <property type="protein sequence ID" value="MDR6226276.1"/>
    <property type="molecule type" value="Genomic_DNA"/>
</dbReference>
<feature type="domain" description="HTH gntR-type" evidence="5">
    <location>
        <begin position="34"/>
        <end position="102"/>
    </location>
</feature>
<dbReference type="InterPro" id="IPR000524">
    <property type="entry name" value="Tscrpt_reg_HTH_GntR"/>
</dbReference>
<feature type="coiled-coil region" evidence="4">
    <location>
        <begin position="142"/>
        <end position="169"/>
    </location>
</feature>
<evidence type="ECO:0000256" key="3">
    <source>
        <dbReference type="ARBA" id="ARBA00023163"/>
    </source>
</evidence>
<dbReference type="SMART" id="SM00895">
    <property type="entry name" value="FCD"/>
    <property type="match status" value="1"/>
</dbReference>
<dbReference type="Gene3D" id="1.20.120.530">
    <property type="entry name" value="GntR ligand-binding domain-like"/>
    <property type="match status" value="1"/>
</dbReference>
<dbReference type="PROSITE" id="PS50949">
    <property type="entry name" value="HTH_GNTR"/>
    <property type="match status" value="1"/>
</dbReference>
<dbReference type="Pfam" id="PF07729">
    <property type="entry name" value="FCD"/>
    <property type="match status" value="1"/>
</dbReference>
<sequence length="267" mass="30222">MTECFSSGSGKGYNGTKVPFHGVIALAFRQIRRKKIYEEVAEEIKGMMERGELKPGDKLASVKELAESFDVGRSAVREALSALRAMGLLEMRQGEGTYVRPFDIHALSRPIASALLMSREQIMDLLEVRKVLEVGSAAICAGRREESDLAEMERALAEMEAALGQEELGEQADVHFHFAIARGTKNQILVDMMNTISDTMRQTMRESRRIWLYAEEAMAERLLRDHQSIYEAIRDRNSTLAQQRMLAHLVQVEEVLRRFGETESLKE</sequence>
<gene>
    <name evidence="6" type="ORF">JOE21_002282</name>
</gene>
<dbReference type="InterPro" id="IPR011711">
    <property type="entry name" value="GntR_C"/>
</dbReference>
<evidence type="ECO:0000256" key="4">
    <source>
        <dbReference type="SAM" id="Coils"/>
    </source>
</evidence>
<dbReference type="CDD" id="cd07377">
    <property type="entry name" value="WHTH_GntR"/>
    <property type="match status" value="1"/>
</dbReference>
<dbReference type="PANTHER" id="PTHR43537">
    <property type="entry name" value="TRANSCRIPTIONAL REGULATOR, GNTR FAMILY"/>
    <property type="match status" value="1"/>
</dbReference>
<evidence type="ECO:0000256" key="1">
    <source>
        <dbReference type="ARBA" id="ARBA00023015"/>
    </source>
</evidence>
<evidence type="ECO:0000256" key="2">
    <source>
        <dbReference type="ARBA" id="ARBA00023125"/>
    </source>
</evidence>
<evidence type="ECO:0000313" key="7">
    <source>
        <dbReference type="Proteomes" id="UP001185012"/>
    </source>
</evidence>
<keyword evidence="1" id="KW-0805">Transcription regulation</keyword>
<accession>A0ABU1INB7</accession>
<proteinExistence type="predicted"/>
<organism evidence="6 7">
    <name type="scientific">Desmospora profundinema</name>
    <dbReference type="NCBI Taxonomy" id="1571184"/>
    <lineage>
        <taxon>Bacteria</taxon>
        <taxon>Bacillati</taxon>
        <taxon>Bacillota</taxon>
        <taxon>Bacilli</taxon>
        <taxon>Bacillales</taxon>
        <taxon>Thermoactinomycetaceae</taxon>
        <taxon>Desmospora</taxon>
    </lineage>
</organism>
<dbReference type="Pfam" id="PF00392">
    <property type="entry name" value="GntR"/>
    <property type="match status" value="1"/>
</dbReference>
<dbReference type="PRINTS" id="PR00035">
    <property type="entry name" value="HTHGNTR"/>
</dbReference>
<dbReference type="InterPro" id="IPR036390">
    <property type="entry name" value="WH_DNA-bd_sf"/>
</dbReference>
<dbReference type="SUPFAM" id="SSF46785">
    <property type="entry name" value="Winged helix' DNA-binding domain"/>
    <property type="match status" value="1"/>
</dbReference>
<keyword evidence="7" id="KW-1185">Reference proteome</keyword>
<dbReference type="SMART" id="SM00345">
    <property type="entry name" value="HTH_GNTR"/>
    <property type="match status" value="1"/>
</dbReference>
<evidence type="ECO:0000259" key="5">
    <source>
        <dbReference type="PROSITE" id="PS50949"/>
    </source>
</evidence>
<protein>
    <submittedName>
        <fullName evidence="6">GntR family transcriptional repressor for pyruvate dehydrogenase complex</fullName>
    </submittedName>
</protein>
<evidence type="ECO:0000313" key="6">
    <source>
        <dbReference type="EMBL" id="MDR6226276.1"/>
    </source>
</evidence>
<keyword evidence="4" id="KW-0175">Coiled coil</keyword>
<dbReference type="Proteomes" id="UP001185012">
    <property type="component" value="Unassembled WGS sequence"/>
</dbReference>
<name>A0ABU1INB7_9BACL</name>
<keyword evidence="6" id="KW-0670">Pyruvate</keyword>
<dbReference type="PANTHER" id="PTHR43537:SF5">
    <property type="entry name" value="UXU OPERON TRANSCRIPTIONAL REGULATOR"/>
    <property type="match status" value="1"/>
</dbReference>